<sequence>MLNPTLSVFPKITTQGLPLDIPVYFNHQQPQVPPITPLQDLEHHTDPLDSADISLSLIIYLLTSKISLHIFRFPYFLIYSFHSSLNLFLAVNLLPMLKEPTWTQKSPSTLYCNKLVELEYCFESFSHMGQRLATINDTL</sequence>
<keyword evidence="2" id="KW-1185">Reference proteome</keyword>
<protein>
    <submittedName>
        <fullName evidence="1">Uncharacterized protein</fullName>
    </submittedName>
</protein>
<evidence type="ECO:0000313" key="1">
    <source>
        <dbReference type="EMBL" id="MEQ2165443.1"/>
    </source>
</evidence>
<proteinExistence type="predicted"/>
<evidence type="ECO:0000313" key="2">
    <source>
        <dbReference type="Proteomes" id="UP001476798"/>
    </source>
</evidence>
<gene>
    <name evidence="1" type="ORF">GOODEAATRI_016919</name>
</gene>
<comment type="caution">
    <text evidence="1">The sequence shown here is derived from an EMBL/GenBank/DDBJ whole genome shotgun (WGS) entry which is preliminary data.</text>
</comment>
<dbReference type="EMBL" id="JAHRIO010021328">
    <property type="protein sequence ID" value="MEQ2165443.1"/>
    <property type="molecule type" value="Genomic_DNA"/>
</dbReference>
<reference evidence="1 2" key="1">
    <citation type="submission" date="2021-06" db="EMBL/GenBank/DDBJ databases">
        <authorList>
            <person name="Palmer J.M."/>
        </authorList>
    </citation>
    <scope>NUCLEOTIDE SEQUENCE [LARGE SCALE GENOMIC DNA]</scope>
    <source>
        <strain evidence="1 2">GA_2019</strain>
        <tissue evidence="1">Muscle</tissue>
    </source>
</reference>
<dbReference type="Proteomes" id="UP001476798">
    <property type="component" value="Unassembled WGS sequence"/>
</dbReference>
<name>A0ABV0N251_9TELE</name>
<accession>A0ABV0N251</accession>
<organism evidence="1 2">
    <name type="scientific">Goodea atripinnis</name>
    <dbReference type="NCBI Taxonomy" id="208336"/>
    <lineage>
        <taxon>Eukaryota</taxon>
        <taxon>Metazoa</taxon>
        <taxon>Chordata</taxon>
        <taxon>Craniata</taxon>
        <taxon>Vertebrata</taxon>
        <taxon>Euteleostomi</taxon>
        <taxon>Actinopterygii</taxon>
        <taxon>Neopterygii</taxon>
        <taxon>Teleostei</taxon>
        <taxon>Neoteleostei</taxon>
        <taxon>Acanthomorphata</taxon>
        <taxon>Ovalentaria</taxon>
        <taxon>Atherinomorphae</taxon>
        <taxon>Cyprinodontiformes</taxon>
        <taxon>Goodeidae</taxon>
        <taxon>Goodea</taxon>
    </lineage>
</organism>